<organism evidence="2 3">
    <name type="scientific">Nephila pilipes</name>
    <name type="common">Giant wood spider</name>
    <name type="synonym">Nephila maculata</name>
    <dbReference type="NCBI Taxonomy" id="299642"/>
    <lineage>
        <taxon>Eukaryota</taxon>
        <taxon>Metazoa</taxon>
        <taxon>Ecdysozoa</taxon>
        <taxon>Arthropoda</taxon>
        <taxon>Chelicerata</taxon>
        <taxon>Arachnida</taxon>
        <taxon>Araneae</taxon>
        <taxon>Araneomorphae</taxon>
        <taxon>Entelegynae</taxon>
        <taxon>Araneoidea</taxon>
        <taxon>Nephilidae</taxon>
        <taxon>Nephila</taxon>
    </lineage>
</organism>
<evidence type="ECO:0000313" key="2">
    <source>
        <dbReference type="EMBL" id="GFT12524.1"/>
    </source>
</evidence>
<protein>
    <recommendedName>
        <fullName evidence="1">DDE-1 domain-containing protein</fullName>
    </recommendedName>
</protein>
<comment type="caution">
    <text evidence="2">The sequence shown here is derived from an EMBL/GenBank/DDBJ whole genome shotgun (WGS) entry which is preliminary data.</text>
</comment>
<evidence type="ECO:0000313" key="3">
    <source>
        <dbReference type="Proteomes" id="UP000887013"/>
    </source>
</evidence>
<dbReference type="AlphaFoldDB" id="A0A8X6NFR4"/>
<gene>
    <name evidence="2" type="ORF">NPIL_470351</name>
</gene>
<dbReference type="InterPro" id="IPR004875">
    <property type="entry name" value="DDE_SF_endonuclease_dom"/>
</dbReference>
<accession>A0A8X6NFR4</accession>
<sequence>MFIIVVVNRNYPRQLSFILEKCLGHPDEKDLNSKGSFIYVMFLSSKTIPLWQSTNDNNIHAFKMQYKTRILSMVLSQDYSVIQPLKELNLIDMIHSFSNAWVKLSRKRDCLIVEKIVAFQENNHFLMTSDITEIAISPEVDEERNGGEVMTADQIIPHNTITDSFATSIT</sequence>
<feature type="domain" description="DDE-1" evidence="1">
    <location>
        <begin position="12"/>
        <end position="106"/>
    </location>
</feature>
<name>A0A8X6NFR4_NEPPI</name>
<proteinExistence type="predicted"/>
<evidence type="ECO:0000259" key="1">
    <source>
        <dbReference type="Pfam" id="PF03184"/>
    </source>
</evidence>
<dbReference type="Proteomes" id="UP000887013">
    <property type="component" value="Unassembled WGS sequence"/>
</dbReference>
<keyword evidence="3" id="KW-1185">Reference proteome</keyword>
<dbReference type="EMBL" id="BMAW01104111">
    <property type="protein sequence ID" value="GFT12524.1"/>
    <property type="molecule type" value="Genomic_DNA"/>
</dbReference>
<reference evidence="2" key="1">
    <citation type="submission" date="2020-08" db="EMBL/GenBank/DDBJ databases">
        <title>Multicomponent nature underlies the extraordinary mechanical properties of spider dragline silk.</title>
        <authorList>
            <person name="Kono N."/>
            <person name="Nakamura H."/>
            <person name="Mori M."/>
            <person name="Yoshida Y."/>
            <person name="Ohtoshi R."/>
            <person name="Malay A.D."/>
            <person name="Moran D.A.P."/>
            <person name="Tomita M."/>
            <person name="Numata K."/>
            <person name="Arakawa K."/>
        </authorList>
    </citation>
    <scope>NUCLEOTIDE SEQUENCE</scope>
</reference>
<dbReference type="Pfam" id="PF03184">
    <property type="entry name" value="DDE_1"/>
    <property type="match status" value="1"/>
</dbReference>
<dbReference type="GO" id="GO:0003676">
    <property type="term" value="F:nucleic acid binding"/>
    <property type="evidence" value="ECO:0007669"/>
    <property type="project" value="InterPro"/>
</dbReference>